<comment type="subcellular location">
    <subcellularLocation>
        <location evidence="2">Cell inner membrane</location>
    </subcellularLocation>
    <subcellularLocation>
        <location evidence="3">Cell membrane</location>
        <topology evidence="3">Multi-pass membrane protein</topology>
    </subcellularLocation>
</comment>
<dbReference type="CDD" id="cd18773">
    <property type="entry name" value="PDC1_HK_sensor"/>
    <property type="match status" value="1"/>
</dbReference>
<evidence type="ECO:0000313" key="13">
    <source>
        <dbReference type="Proteomes" id="UP000594435"/>
    </source>
</evidence>
<evidence type="ECO:0000259" key="11">
    <source>
        <dbReference type="PROSITE" id="PS50887"/>
    </source>
</evidence>
<dbReference type="PANTHER" id="PTHR45138:SF9">
    <property type="entry name" value="DIGUANYLATE CYCLASE DGCM-RELATED"/>
    <property type="match status" value="1"/>
</dbReference>
<evidence type="ECO:0000256" key="6">
    <source>
        <dbReference type="ARBA" id="ARBA00022692"/>
    </source>
</evidence>
<dbReference type="InterPro" id="IPR029151">
    <property type="entry name" value="Sensor-like_sf"/>
</dbReference>
<keyword evidence="5" id="KW-1003">Cell membrane</keyword>
<dbReference type="Proteomes" id="UP000594435">
    <property type="component" value="Chromosome 1"/>
</dbReference>
<dbReference type="GO" id="GO:1902201">
    <property type="term" value="P:negative regulation of bacterial-type flagellum-dependent cell motility"/>
    <property type="evidence" value="ECO:0007669"/>
    <property type="project" value="TreeGrafter"/>
</dbReference>
<keyword evidence="6 10" id="KW-0812">Transmembrane</keyword>
<keyword evidence="7 10" id="KW-1133">Transmembrane helix</keyword>
<evidence type="ECO:0000256" key="4">
    <source>
        <dbReference type="ARBA" id="ARBA00012528"/>
    </source>
</evidence>
<feature type="domain" description="GGDEF" evidence="11">
    <location>
        <begin position="389"/>
        <end position="517"/>
    </location>
</feature>
<dbReference type="NCBIfam" id="TIGR00254">
    <property type="entry name" value="GGDEF"/>
    <property type="match status" value="1"/>
</dbReference>
<dbReference type="Pfam" id="PF00990">
    <property type="entry name" value="GGDEF"/>
    <property type="match status" value="1"/>
</dbReference>
<dbReference type="PANTHER" id="PTHR45138">
    <property type="entry name" value="REGULATORY COMPONENTS OF SENSORY TRANSDUCTION SYSTEM"/>
    <property type="match status" value="1"/>
</dbReference>
<dbReference type="EC" id="2.7.7.65" evidence="4"/>
<feature type="transmembrane region" description="Helical" evidence="10">
    <location>
        <begin position="287"/>
        <end position="309"/>
    </location>
</feature>
<evidence type="ECO:0000256" key="7">
    <source>
        <dbReference type="ARBA" id="ARBA00022989"/>
    </source>
</evidence>
<dbReference type="InterPro" id="IPR050469">
    <property type="entry name" value="Diguanylate_Cyclase"/>
</dbReference>
<dbReference type="CDD" id="cd01949">
    <property type="entry name" value="GGDEF"/>
    <property type="match status" value="1"/>
</dbReference>
<evidence type="ECO:0000256" key="2">
    <source>
        <dbReference type="ARBA" id="ARBA00004533"/>
    </source>
</evidence>
<dbReference type="Gene3D" id="3.30.70.270">
    <property type="match status" value="1"/>
</dbReference>
<dbReference type="Gene3D" id="3.30.450.20">
    <property type="entry name" value="PAS domain"/>
    <property type="match status" value="1"/>
</dbReference>
<evidence type="ECO:0000256" key="5">
    <source>
        <dbReference type="ARBA" id="ARBA00022475"/>
    </source>
</evidence>
<evidence type="ECO:0000256" key="10">
    <source>
        <dbReference type="SAM" id="Phobius"/>
    </source>
</evidence>
<evidence type="ECO:0000256" key="9">
    <source>
        <dbReference type="ARBA" id="ARBA00034247"/>
    </source>
</evidence>
<dbReference type="InterPro" id="IPR029787">
    <property type="entry name" value="Nucleotide_cyclase"/>
</dbReference>
<keyword evidence="8 10" id="KW-0472">Membrane</keyword>
<comment type="catalytic activity">
    <reaction evidence="9">
        <text>2 GTP = 3',3'-c-di-GMP + 2 diphosphate</text>
        <dbReference type="Rhea" id="RHEA:24898"/>
        <dbReference type="ChEBI" id="CHEBI:33019"/>
        <dbReference type="ChEBI" id="CHEBI:37565"/>
        <dbReference type="ChEBI" id="CHEBI:58805"/>
        <dbReference type="EC" id="2.7.7.65"/>
    </reaction>
</comment>
<dbReference type="InterPro" id="IPR033479">
    <property type="entry name" value="dCache_1"/>
</dbReference>
<dbReference type="GO" id="GO:0005886">
    <property type="term" value="C:plasma membrane"/>
    <property type="evidence" value="ECO:0007669"/>
    <property type="project" value="UniProtKB-SubCell"/>
</dbReference>
<dbReference type="AlphaFoldDB" id="A0AAJ4IAU4"/>
<dbReference type="EMBL" id="CP065217">
    <property type="protein sequence ID" value="QPL53209.1"/>
    <property type="molecule type" value="Genomic_DNA"/>
</dbReference>
<evidence type="ECO:0000256" key="1">
    <source>
        <dbReference type="ARBA" id="ARBA00001946"/>
    </source>
</evidence>
<dbReference type="CDD" id="cd12912">
    <property type="entry name" value="PDC2_MCP_like"/>
    <property type="match status" value="1"/>
</dbReference>
<evidence type="ECO:0000256" key="3">
    <source>
        <dbReference type="ARBA" id="ARBA00004651"/>
    </source>
</evidence>
<evidence type="ECO:0000256" key="8">
    <source>
        <dbReference type="ARBA" id="ARBA00023136"/>
    </source>
</evidence>
<name>A0AAJ4IAU4_9VIBR</name>
<evidence type="ECO:0000313" key="12">
    <source>
        <dbReference type="EMBL" id="QPL53209.1"/>
    </source>
</evidence>
<dbReference type="PROSITE" id="PS50887">
    <property type="entry name" value="GGDEF"/>
    <property type="match status" value="1"/>
</dbReference>
<sequence length="517" mass="58276">MFEKLNLRKLILILGVFSVVITLFNAFYSIYKVQRDLIVNNTMESNRVYAEKMAEMTDAFIESAFSQLKFSAHVLSSKMNNSQVLELEAERLRTQTDSFNSVVIVNTEGIIVAVSPETVQVKGVKLTSERSLQSLRAQAPIITDPFVSPAGNYLTSISYPIFSSSGEYLGYVGGTIYLEKKNILTTLLGQHGYKDGSYLYVVDRNHTLIYHPDKRRIGQVIVNNEVINDVIQGDFGGKDIFNSQGVEMLAGYAPVKNAGWGIVAQKSKQLTLSTLDEQMWKVFLESLPIGILTLLLIWVSSIFISRPLWQLASAVRNFESHVKTMDDLKKIKPWYFEASHLKISFLRAFSIVSNTIEKLHSDSLTDSMTGLLNRRGLDKAIESFRLENIPFSVLALDVDYFKKVNDTYGHDVGDELLKNVSQLMKNQAREHDVLCRAGGEEFMIFLPNTDLNRAFEAAERIRKSIEIYSFPTVGNITISIGISSWEGLAERIDDVIKKSDQALYKAKNNGRNRTEVN</sequence>
<accession>A0AAJ4IAU4</accession>
<dbReference type="FunFam" id="3.30.70.270:FF:000001">
    <property type="entry name" value="Diguanylate cyclase domain protein"/>
    <property type="match status" value="1"/>
</dbReference>
<reference evidence="12 13" key="1">
    <citation type="submission" date="2020-11" db="EMBL/GenBank/DDBJ databases">
        <title>Complete and Circularized Genome Assembly of a human isolate of Vibrio navarrensis biotype pommerensis with MiSeq and MinION Sequence Data.</title>
        <authorList>
            <person name="Schwartz K."/>
            <person name="Borowiak M."/>
            <person name="Deneke C."/>
            <person name="Balau V."/>
            <person name="Metelmann C."/>
            <person name="Strauch E."/>
        </authorList>
    </citation>
    <scope>NUCLEOTIDE SEQUENCE [LARGE SCALE GENOMIC DNA]</scope>
    <source>
        <strain evidence="12 13">20-VB00237</strain>
    </source>
</reference>
<dbReference type="SUPFAM" id="SSF103190">
    <property type="entry name" value="Sensory domain-like"/>
    <property type="match status" value="1"/>
</dbReference>
<feature type="transmembrane region" description="Helical" evidence="10">
    <location>
        <begin position="12"/>
        <end position="31"/>
    </location>
</feature>
<dbReference type="GO" id="GO:0052621">
    <property type="term" value="F:diguanylate cyclase activity"/>
    <property type="evidence" value="ECO:0007669"/>
    <property type="project" value="UniProtKB-EC"/>
</dbReference>
<dbReference type="SUPFAM" id="SSF55073">
    <property type="entry name" value="Nucleotide cyclase"/>
    <property type="match status" value="1"/>
</dbReference>
<gene>
    <name evidence="12" type="ORF">I3X05_14720</name>
</gene>
<dbReference type="SMART" id="SM00267">
    <property type="entry name" value="GGDEF"/>
    <property type="match status" value="1"/>
</dbReference>
<comment type="cofactor">
    <cofactor evidence="1">
        <name>Mg(2+)</name>
        <dbReference type="ChEBI" id="CHEBI:18420"/>
    </cofactor>
</comment>
<dbReference type="GO" id="GO:0043709">
    <property type="term" value="P:cell adhesion involved in single-species biofilm formation"/>
    <property type="evidence" value="ECO:0007669"/>
    <property type="project" value="TreeGrafter"/>
</dbReference>
<dbReference type="Pfam" id="PF02743">
    <property type="entry name" value="dCache_1"/>
    <property type="match status" value="1"/>
</dbReference>
<dbReference type="InterPro" id="IPR043128">
    <property type="entry name" value="Rev_trsase/Diguanyl_cyclase"/>
</dbReference>
<organism evidence="12 13">
    <name type="scientific">Vibrio navarrensis</name>
    <dbReference type="NCBI Taxonomy" id="29495"/>
    <lineage>
        <taxon>Bacteria</taxon>
        <taxon>Pseudomonadati</taxon>
        <taxon>Pseudomonadota</taxon>
        <taxon>Gammaproteobacteria</taxon>
        <taxon>Vibrionales</taxon>
        <taxon>Vibrionaceae</taxon>
        <taxon>Vibrio</taxon>
    </lineage>
</organism>
<dbReference type="InterPro" id="IPR000160">
    <property type="entry name" value="GGDEF_dom"/>
</dbReference>
<protein>
    <recommendedName>
        <fullName evidence="4">diguanylate cyclase</fullName>
        <ecNumber evidence="4">2.7.7.65</ecNumber>
    </recommendedName>
</protein>
<dbReference type="RefSeq" id="WP_062886151.1">
    <property type="nucleotide sequence ID" value="NZ_CP065217.1"/>
</dbReference>
<proteinExistence type="predicted"/>